<sequence length="131" mass="14582">MPSELLSLSTLRDRIAEAISDGGVVLMTIILEPAKNLKFTWYATVYSGMRVLLHAPPAAMVSSSKTCFINAVEFAQDCLRCSELYIDFTKTRADCAILIRTFSYFSFQLTAPGKSPFQTTEGFVVMKYSDL</sequence>
<dbReference type="WBParaSite" id="TMUE_1000003052.2">
    <property type="protein sequence ID" value="TMUE_1000003052.2"/>
    <property type="gene ID" value="WBGene00292556"/>
</dbReference>
<proteinExistence type="inferred from homology"/>
<dbReference type="InterPro" id="IPR016181">
    <property type="entry name" value="Acyl_CoA_acyltransferase"/>
</dbReference>
<accession>A0A5S6Q7X4</accession>
<keyword evidence="4" id="KW-0688">Ribosomal frameshifting</keyword>
<dbReference type="InterPro" id="IPR038581">
    <property type="entry name" value="ODC_AZ_sf"/>
</dbReference>
<reference evidence="5" key="1">
    <citation type="submission" date="2014-03" db="EMBL/GenBank/DDBJ databases">
        <title>The whipworm genome and dual-species transcriptomics of an intimate host-pathogen interaction.</title>
        <authorList>
            <person name="Foth B.J."/>
            <person name="Tsai I.J."/>
            <person name="Reid A.J."/>
            <person name="Bancroft A.J."/>
            <person name="Nichol S."/>
            <person name="Tracey A."/>
            <person name="Holroyd N."/>
            <person name="Cotton J.A."/>
            <person name="Stanley E.J."/>
            <person name="Zarowiecki M."/>
            <person name="Liu J.Z."/>
            <person name="Huckvale T."/>
            <person name="Cooper P.J."/>
            <person name="Grencis R.K."/>
            <person name="Berriman M."/>
        </authorList>
    </citation>
    <scope>NUCLEOTIDE SEQUENCE [LARGE SCALE GENOMIC DNA]</scope>
    <source>
        <strain evidence="5">Edinburgh</strain>
    </source>
</reference>
<dbReference type="PANTHER" id="PTHR10279">
    <property type="entry name" value="ORNITHINE DECARBOXYLASE ANTIZYME"/>
    <property type="match status" value="1"/>
</dbReference>
<dbReference type="GO" id="GO:0005634">
    <property type="term" value="C:nucleus"/>
    <property type="evidence" value="ECO:0007669"/>
    <property type="project" value="TreeGrafter"/>
</dbReference>
<dbReference type="Pfam" id="PF02100">
    <property type="entry name" value="ODC_AZ"/>
    <property type="match status" value="1"/>
</dbReference>
<evidence type="ECO:0000256" key="1">
    <source>
        <dbReference type="ARBA" id="ARBA00008796"/>
    </source>
</evidence>
<evidence type="ECO:0000313" key="5">
    <source>
        <dbReference type="Proteomes" id="UP000046395"/>
    </source>
</evidence>
<comment type="similarity">
    <text evidence="1">Belongs to the ODC antizyme family.</text>
</comment>
<evidence type="ECO:0000256" key="2">
    <source>
        <dbReference type="ARBA" id="ARBA00011836"/>
    </source>
</evidence>
<evidence type="ECO:0000256" key="3">
    <source>
        <dbReference type="ARBA" id="ARBA00017712"/>
    </source>
</evidence>
<name>A0A5S6Q7X4_TRIMR</name>
<evidence type="ECO:0000256" key="4">
    <source>
        <dbReference type="ARBA" id="ARBA00022758"/>
    </source>
</evidence>
<dbReference type="AlphaFoldDB" id="A0A5S6Q7X4"/>
<dbReference type="GO" id="GO:0005737">
    <property type="term" value="C:cytoplasm"/>
    <property type="evidence" value="ECO:0007669"/>
    <property type="project" value="TreeGrafter"/>
</dbReference>
<dbReference type="STRING" id="70415.A0A5S6Q7X4"/>
<dbReference type="WBParaSite" id="TMUE_1000003052.1">
    <property type="protein sequence ID" value="TMUE_1000003052.1"/>
    <property type="gene ID" value="WBGene00292556"/>
</dbReference>
<comment type="subunit">
    <text evidence="2">Interacts with ODC1 and thereby sterically blocks ODC homodimerization.</text>
</comment>
<dbReference type="Proteomes" id="UP000046395">
    <property type="component" value="Unassembled WGS sequence"/>
</dbReference>
<keyword evidence="5" id="KW-1185">Reference proteome</keyword>
<dbReference type="SUPFAM" id="SSF55729">
    <property type="entry name" value="Acyl-CoA N-acyltransferases (Nat)"/>
    <property type="match status" value="1"/>
</dbReference>
<dbReference type="GO" id="GO:0075523">
    <property type="term" value="P:viral translational frameshifting"/>
    <property type="evidence" value="ECO:0007669"/>
    <property type="project" value="UniProtKB-KW"/>
</dbReference>
<dbReference type="InterPro" id="IPR002993">
    <property type="entry name" value="ODC_AZ"/>
</dbReference>
<reference evidence="6" key="2">
    <citation type="submission" date="2019-12" db="UniProtKB">
        <authorList>
            <consortium name="WormBaseParasite"/>
        </authorList>
    </citation>
    <scope>IDENTIFICATION</scope>
</reference>
<dbReference type="GO" id="GO:0045732">
    <property type="term" value="P:positive regulation of protein catabolic process"/>
    <property type="evidence" value="ECO:0007669"/>
    <property type="project" value="TreeGrafter"/>
</dbReference>
<organism evidence="5 6">
    <name type="scientific">Trichuris muris</name>
    <name type="common">Mouse whipworm</name>
    <dbReference type="NCBI Taxonomy" id="70415"/>
    <lineage>
        <taxon>Eukaryota</taxon>
        <taxon>Metazoa</taxon>
        <taxon>Ecdysozoa</taxon>
        <taxon>Nematoda</taxon>
        <taxon>Enoplea</taxon>
        <taxon>Dorylaimia</taxon>
        <taxon>Trichinellida</taxon>
        <taxon>Trichuridae</taxon>
        <taxon>Trichuris</taxon>
    </lineage>
</organism>
<dbReference type="PANTHER" id="PTHR10279:SF10">
    <property type="entry name" value="ORNITHINE DECARBOXYLASE ANTIZYME"/>
    <property type="match status" value="1"/>
</dbReference>
<dbReference type="Gene3D" id="3.40.630.60">
    <property type="match status" value="1"/>
</dbReference>
<dbReference type="GO" id="GO:0008073">
    <property type="term" value="F:ornithine decarboxylase inhibitor activity"/>
    <property type="evidence" value="ECO:0007669"/>
    <property type="project" value="InterPro"/>
</dbReference>
<protein>
    <recommendedName>
        <fullName evidence="3">Ornithine decarboxylase antizyme</fullName>
    </recommendedName>
</protein>
<evidence type="ECO:0000313" key="6">
    <source>
        <dbReference type="WBParaSite" id="TMUE_1000003052.1"/>
    </source>
</evidence>